<reference evidence="1 2" key="1">
    <citation type="journal article" date="2019" name="Environ. Microbiol.">
        <title>At the nexus of three kingdoms: the genome of the mycorrhizal fungus Gigaspora margarita provides insights into plant, endobacterial and fungal interactions.</title>
        <authorList>
            <person name="Venice F."/>
            <person name="Ghignone S."/>
            <person name="Salvioli di Fossalunga A."/>
            <person name="Amselem J."/>
            <person name="Novero M."/>
            <person name="Xianan X."/>
            <person name="Sedzielewska Toro K."/>
            <person name="Morin E."/>
            <person name="Lipzen A."/>
            <person name="Grigoriev I.V."/>
            <person name="Henrissat B."/>
            <person name="Martin F.M."/>
            <person name="Bonfante P."/>
        </authorList>
    </citation>
    <scope>NUCLEOTIDE SEQUENCE [LARGE SCALE GENOMIC DNA]</scope>
    <source>
        <strain evidence="1 2">BEG34</strain>
    </source>
</reference>
<dbReference type="EMBL" id="WTPW01000387">
    <property type="protein sequence ID" value="KAF0516440.1"/>
    <property type="molecule type" value="Genomic_DNA"/>
</dbReference>
<protein>
    <recommendedName>
        <fullName evidence="3">F-box domain-containing protein</fullName>
    </recommendedName>
</protein>
<dbReference type="OrthoDB" id="2401749at2759"/>
<dbReference type="AlphaFoldDB" id="A0A8H4EMG4"/>
<accession>A0A8H4EMG4</accession>
<evidence type="ECO:0000313" key="2">
    <source>
        <dbReference type="Proteomes" id="UP000439903"/>
    </source>
</evidence>
<evidence type="ECO:0000313" key="1">
    <source>
        <dbReference type="EMBL" id="KAF0516440.1"/>
    </source>
</evidence>
<dbReference type="Proteomes" id="UP000439903">
    <property type="component" value="Unassembled WGS sequence"/>
</dbReference>
<comment type="caution">
    <text evidence="1">The sequence shown here is derived from an EMBL/GenBank/DDBJ whole genome shotgun (WGS) entry which is preliminary data.</text>
</comment>
<organism evidence="1 2">
    <name type="scientific">Gigaspora margarita</name>
    <dbReference type="NCBI Taxonomy" id="4874"/>
    <lineage>
        <taxon>Eukaryota</taxon>
        <taxon>Fungi</taxon>
        <taxon>Fungi incertae sedis</taxon>
        <taxon>Mucoromycota</taxon>
        <taxon>Glomeromycotina</taxon>
        <taxon>Glomeromycetes</taxon>
        <taxon>Diversisporales</taxon>
        <taxon>Gigasporaceae</taxon>
        <taxon>Gigaspora</taxon>
    </lineage>
</organism>
<evidence type="ECO:0008006" key="3">
    <source>
        <dbReference type="Google" id="ProtNLM"/>
    </source>
</evidence>
<proteinExistence type="predicted"/>
<sequence length="348" mass="41033">MPNTSTYSSTYLPSLVLKEIFEILTNDIITLHSCTQVNLEWFREASPLLWYDPFSNKTKTHLAIRTYIQEMSLQAKHIIKEHFNISRFEFTSLLPYTSFLRLININCFMNIMINFWQNFRKNSKDFMIKMISNLLIQLMLNKSTAIRQFKFVDLYFFCLSRVRQFSSPVIKLILLCNSSLETLKNIGPCYRDKIEKIFEIAFEYCPNIVDLSIGLITCNLDYLEISWAPSLQYLILYQNHFVVNFKSMKLGDYLEKLAKSLPKYMKVIKIWMVLQGYEDDANLDDLYRFFNNINSRSSFVLLEICIPYNTQVVSKRFNLTNLENQKKSISKNLKNLISYNTSVDITLS</sequence>
<gene>
    <name evidence="1" type="ORF">F8M41_017104</name>
</gene>
<name>A0A8H4EMG4_GIGMA</name>
<keyword evidence="2" id="KW-1185">Reference proteome</keyword>